<protein>
    <submittedName>
        <fullName evidence="1">Uncharacterized protein</fullName>
    </submittedName>
</protein>
<gene>
    <name evidence="1" type="ORF">F544_18230</name>
</gene>
<dbReference type="AlphaFoldDB" id="W0R8D7"/>
<proteinExistence type="predicted"/>
<organism evidence="1 2">
    <name type="scientific">Bibersteinia trehalosi USDA-ARS-USMARC-190</name>
    <dbReference type="NCBI Taxonomy" id="1263832"/>
    <lineage>
        <taxon>Bacteria</taxon>
        <taxon>Pseudomonadati</taxon>
        <taxon>Pseudomonadota</taxon>
        <taxon>Gammaproteobacteria</taxon>
        <taxon>Pasteurellales</taxon>
        <taxon>Pasteurellaceae</taxon>
        <taxon>Bibersteinia</taxon>
    </lineage>
</organism>
<dbReference type="EMBL" id="CP006956">
    <property type="protein sequence ID" value="AHG87051.1"/>
    <property type="molecule type" value="Genomic_DNA"/>
</dbReference>
<evidence type="ECO:0000313" key="1">
    <source>
        <dbReference type="EMBL" id="AHG87051.1"/>
    </source>
</evidence>
<dbReference type="PATRIC" id="fig|1263832.3.peg.1812"/>
<sequence length="49" mass="5641">MVNNAPFPPKNCLNDFGFFPLSKFKQSSDKQFFWGVLSFATFLCTSKEK</sequence>
<evidence type="ECO:0000313" key="2">
    <source>
        <dbReference type="Proteomes" id="UP000019086"/>
    </source>
</evidence>
<accession>W0R8D7</accession>
<dbReference type="HOGENOM" id="CLU_3132775_0_0_6"/>
<dbReference type="Proteomes" id="UP000019086">
    <property type="component" value="Chromosome"/>
</dbReference>
<name>W0R8D7_BIBTR</name>
<reference evidence="1 2" key="1">
    <citation type="submission" date="2013-12" db="EMBL/GenBank/DDBJ databases">
        <title>Annotation of the Bibersteinia trehalosi USDA-ARS-USMARC-190 complete genome.</title>
        <authorList>
            <person name="Harhay G.P."/>
            <person name="McVey S."/>
            <person name="Clawson M.L."/>
            <person name="Bono J."/>
            <person name="Heaton M.P."/>
            <person name="Chitko-Mckown C.G."/>
            <person name="Harhay D.M."/>
            <person name="Smith T.P.L."/>
        </authorList>
    </citation>
    <scope>NUCLEOTIDE SEQUENCE [LARGE SCALE GENOMIC DNA]</scope>
    <source>
        <strain evidence="1 2">USDA-ARS-USMARC-190</strain>
    </source>
</reference>
<dbReference type="KEGG" id="btra:F544_18230"/>